<name>A0A251NSJ7_PRUPE</name>
<accession>A0A251NSJ7</accession>
<gene>
    <name evidence="1" type="ORF">PRUPE_6G188700</name>
</gene>
<dbReference type="EMBL" id="CM007656">
    <property type="protein sequence ID" value="ONI02294.1"/>
    <property type="molecule type" value="Genomic_DNA"/>
</dbReference>
<organism evidence="1 2">
    <name type="scientific">Prunus persica</name>
    <name type="common">Peach</name>
    <name type="synonym">Amygdalus persica</name>
    <dbReference type="NCBI Taxonomy" id="3760"/>
    <lineage>
        <taxon>Eukaryota</taxon>
        <taxon>Viridiplantae</taxon>
        <taxon>Streptophyta</taxon>
        <taxon>Embryophyta</taxon>
        <taxon>Tracheophyta</taxon>
        <taxon>Spermatophyta</taxon>
        <taxon>Magnoliopsida</taxon>
        <taxon>eudicotyledons</taxon>
        <taxon>Gunneridae</taxon>
        <taxon>Pentapetalae</taxon>
        <taxon>rosids</taxon>
        <taxon>fabids</taxon>
        <taxon>Rosales</taxon>
        <taxon>Rosaceae</taxon>
        <taxon>Amygdaloideae</taxon>
        <taxon>Amygdaleae</taxon>
        <taxon>Prunus</taxon>
    </lineage>
</organism>
<dbReference type="Gramene" id="ONI02294">
    <property type="protein sequence ID" value="ONI02294"/>
    <property type="gene ID" value="PRUPE_6G188700"/>
</dbReference>
<dbReference type="Gramene" id="ONI02292">
    <property type="protein sequence ID" value="ONI02292"/>
    <property type="gene ID" value="PRUPE_6G188700"/>
</dbReference>
<dbReference type="Proteomes" id="UP000006882">
    <property type="component" value="Chromosome G6"/>
</dbReference>
<evidence type="ECO:0000313" key="1">
    <source>
        <dbReference type="EMBL" id="ONI02294.1"/>
    </source>
</evidence>
<dbReference type="Gramene" id="ONI02293">
    <property type="protein sequence ID" value="ONI02293"/>
    <property type="gene ID" value="PRUPE_6G188700"/>
</dbReference>
<proteinExistence type="predicted"/>
<keyword evidence="2" id="KW-1185">Reference proteome</keyword>
<sequence>MSFVLQLIERYHTPFLSKTRVSEGESDEFHRLHHLLRISHHQPPSTPSSSQWFSLDGSLLSALSFLLSLSLSLSLFTSSLDLSRWLTP</sequence>
<dbReference type="AlphaFoldDB" id="A0A251NSJ7"/>
<evidence type="ECO:0000313" key="2">
    <source>
        <dbReference type="Proteomes" id="UP000006882"/>
    </source>
</evidence>
<dbReference type="EMBL" id="CM007656">
    <property type="protein sequence ID" value="ONI02292.1"/>
    <property type="molecule type" value="Genomic_DNA"/>
</dbReference>
<protein>
    <submittedName>
        <fullName evidence="1">Uncharacterized protein</fullName>
    </submittedName>
</protein>
<reference evidence="1" key="2">
    <citation type="submission" date="2016-12" db="EMBL/GenBank/DDBJ databases">
        <title>WGS assembly of Prunus persica.</title>
        <authorList>
            <person name="Verde I."/>
            <person name="Jenkins J."/>
            <person name="Dondini L."/>
            <person name="Micali S."/>
            <person name="Pagliarani G."/>
            <person name="Vendramin E."/>
            <person name="Paris R."/>
            <person name="Aramini V."/>
            <person name="Gazza L."/>
            <person name="Rossini L."/>
            <person name="Bassi D."/>
            <person name="Troggio M."/>
            <person name="Shu S."/>
            <person name="Grimwood J.H."/>
            <person name="Tartarini S."/>
            <person name="Dettori M.T."/>
            <person name="Schmutz J."/>
        </authorList>
    </citation>
    <scope>NUCLEOTIDE SEQUENCE</scope>
</reference>
<dbReference type="EMBL" id="CM007656">
    <property type="protein sequence ID" value="ONI02293.1"/>
    <property type="molecule type" value="Genomic_DNA"/>
</dbReference>
<reference evidence="1 2" key="1">
    <citation type="journal article" date="2013" name="Nat. Genet.">
        <title>The high-quality draft genome of peach (Prunus persica) identifies unique patterns of genetic diversity, domestication and genome evolution.</title>
        <authorList>
            <consortium name="International Peach Genome Initiative"/>
            <person name="Verde I."/>
            <person name="Abbott A.G."/>
            <person name="Scalabrin S."/>
            <person name="Jung S."/>
            <person name="Shu S."/>
            <person name="Marroni F."/>
            <person name="Zhebentyayeva T."/>
            <person name="Dettori M.T."/>
            <person name="Grimwood J."/>
            <person name="Cattonaro F."/>
            <person name="Zuccolo A."/>
            <person name="Rossini L."/>
            <person name="Jenkins J."/>
            <person name="Vendramin E."/>
            <person name="Meisel L.A."/>
            <person name="Decroocq V."/>
            <person name="Sosinski B."/>
            <person name="Prochnik S."/>
            <person name="Mitros T."/>
            <person name="Policriti A."/>
            <person name="Cipriani G."/>
            <person name="Dondini L."/>
            <person name="Ficklin S."/>
            <person name="Goodstein D.M."/>
            <person name="Xuan P."/>
            <person name="Del Fabbro C."/>
            <person name="Aramini V."/>
            <person name="Copetti D."/>
            <person name="Gonzalez S."/>
            <person name="Horner D.S."/>
            <person name="Falchi R."/>
            <person name="Lucas S."/>
            <person name="Mica E."/>
            <person name="Maldonado J."/>
            <person name="Lazzari B."/>
            <person name="Bielenberg D."/>
            <person name="Pirona R."/>
            <person name="Miculan M."/>
            <person name="Barakat A."/>
            <person name="Testolin R."/>
            <person name="Stella A."/>
            <person name="Tartarini S."/>
            <person name="Tonutti P."/>
            <person name="Arus P."/>
            <person name="Orellana A."/>
            <person name="Wells C."/>
            <person name="Main D."/>
            <person name="Vizzotto G."/>
            <person name="Silva H."/>
            <person name="Salamini F."/>
            <person name="Schmutz J."/>
            <person name="Morgante M."/>
            <person name="Rokhsar D.S."/>
        </authorList>
    </citation>
    <scope>NUCLEOTIDE SEQUENCE [LARGE SCALE GENOMIC DNA]</scope>
    <source>
        <strain evidence="2">cv. Nemared</strain>
    </source>
</reference>